<dbReference type="GO" id="GO:0000350">
    <property type="term" value="P:generation of catalytic spliceosome for second transesterification step"/>
    <property type="evidence" value="ECO:0007669"/>
    <property type="project" value="InterPro"/>
</dbReference>
<protein>
    <submittedName>
        <fullName evidence="5">Pre-mRNA-splicing factor ISY1 homolog</fullName>
    </submittedName>
</protein>
<evidence type="ECO:0000313" key="4">
    <source>
        <dbReference type="Proteomes" id="UP000046395"/>
    </source>
</evidence>
<dbReference type="InterPro" id="IPR009360">
    <property type="entry name" value="Isy1"/>
</dbReference>
<comment type="similarity">
    <text evidence="2">Belongs to the ISY1 family.</text>
</comment>
<dbReference type="STRING" id="70415.A0A5S6QQM3"/>
<evidence type="ECO:0000256" key="2">
    <source>
        <dbReference type="ARBA" id="ARBA00007002"/>
    </source>
</evidence>
<evidence type="ECO:0000256" key="3">
    <source>
        <dbReference type="ARBA" id="ARBA00023242"/>
    </source>
</evidence>
<dbReference type="Gene3D" id="1.10.287.660">
    <property type="entry name" value="Helix hairpin bin"/>
    <property type="match status" value="1"/>
</dbReference>
<evidence type="ECO:0000256" key="1">
    <source>
        <dbReference type="ARBA" id="ARBA00004123"/>
    </source>
</evidence>
<dbReference type="FunFam" id="1.10.287.660:FF:000001">
    <property type="entry name" value="pre-mRNA-splicing factor ISY1 homolog"/>
    <property type="match status" value="1"/>
</dbReference>
<keyword evidence="4" id="KW-1185">Reference proteome</keyword>
<dbReference type="InterPro" id="IPR029012">
    <property type="entry name" value="Helix_hairpin_bin_sf"/>
</dbReference>
<dbReference type="Proteomes" id="UP000046395">
    <property type="component" value="Unassembled WGS sequence"/>
</dbReference>
<dbReference type="GO" id="GO:0005634">
    <property type="term" value="C:nucleus"/>
    <property type="evidence" value="ECO:0007669"/>
    <property type="project" value="UniProtKB-SubCell"/>
</dbReference>
<comment type="subcellular location">
    <subcellularLocation>
        <location evidence="1">Nucleus</location>
    </subcellularLocation>
</comment>
<sequence>MARNAEKAMTALARWRRMKMEEERGPIARRPALASECNDLRRAERWRMDVIREIARKIAQIQNPGLGEFKIRDLNDEINKLLKTKYHWEVRICELGGPDYKRIAPKMLDREGREVPGNRGYKYFGAAKDLPGIRELFEKPEVEEAKGKKRQVLHHLDASYYGYLDEDDGVIVPLEKEQEMQAVARAVEDWKEQKESPFDTFGEEEEVNLYEDSFDTEDYVDQEGQSVSVESPDVGKRTSYEGLVPQVEVPMQKDIEEALLSRKKKELLDKYASEALLQQCLEARTLMGVDGAPP</sequence>
<reference evidence="5" key="1">
    <citation type="submission" date="2019-12" db="UniProtKB">
        <authorList>
            <consortium name="WormBaseParasite"/>
        </authorList>
    </citation>
    <scope>IDENTIFICATION</scope>
</reference>
<proteinExistence type="inferred from homology"/>
<dbReference type="PANTHER" id="PTHR13021">
    <property type="entry name" value="PRE-MRNA-SPLICING FACTOR ISY1"/>
    <property type="match status" value="1"/>
</dbReference>
<accession>A0A5S6QQM3</accession>
<evidence type="ECO:0000313" key="5">
    <source>
        <dbReference type="WBParaSite" id="TMUE_2000009187.1"/>
    </source>
</evidence>
<name>A0A5S6QQM3_TRIMR</name>
<organism evidence="4 5">
    <name type="scientific">Trichuris muris</name>
    <name type="common">Mouse whipworm</name>
    <dbReference type="NCBI Taxonomy" id="70415"/>
    <lineage>
        <taxon>Eukaryota</taxon>
        <taxon>Metazoa</taxon>
        <taxon>Ecdysozoa</taxon>
        <taxon>Nematoda</taxon>
        <taxon>Enoplea</taxon>
        <taxon>Dorylaimia</taxon>
        <taxon>Trichinellida</taxon>
        <taxon>Trichuridae</taxon>
        <taxon>Trichuris</taxon>
    </lineage>
</organism>
<dbReference type="SUPFAM" id="SSF140102">
    <property type="entry name" value="ISY1 domain-like"/>
    <property type="match status" value="1"/>
</dbReference>
<keyword evidence="3" id="KW-0539">Nucleus</keyword>
<dbReference type="WBParaSite" id="TMUE_2000009187.1">
    <property type="protein sequence ID" value="TMUE_2000009187.1"/>
    <property type="gene ID" value="WBGene00286310"/>
</dbReference>
<dbReference type="InterPro" id="IPR037200">
    <property type="entry name" value="Isy1_sf"/>
</dbReference>
<dbReference type="Pfam" id="PF06246">
    <property type="entry name" value="Isy1"/>
    <property type="match status" value="1"/>
</dbReference>
<dbReference type="AlphaFoldDB" id="A0A5S6QQM3"/>